<dbReference type="Proteomes" id="UP000233551">
    <property type="component" value="Unassembled WGS sequence"/>
</dbReference>
<gene>
    <name evidence="1" type="ORF">CRG98_024796</name>
</gene>
<reference evidence="1 2" key="1">
    <citation type="submission" date="2017-11" db="EMBL/GenBank/DDBJ databases">
        <title>De-novo sequencing of pomegranate (Punica granatum L.) genome.</title>
        <authorList>
            <person name="Akparov Z."/>
            <person name="Amiraslanov A."/>
            <person name="Hajiyeva S."/>
            <person name="Abbasov M."/>
            <person name="Kaur K."/>
            <person name="Hamwieh A."/>
            <person name="Solovyev V."/>
            <person name="Salamov A."/>
            <person name="Braich B."/>
            <person name="Kosarev P."/>
            <person name="Mahmoud A."/>
            <person name="Hajiyev E."/>
            <person name="Babayeva S."/>
            <person name="Izzatullayeva V."/>
            <person name="Mammadov A."/>
            <person name="Mammadov A."/>
            <person name="Sharifova S."/>
            <person name="Ojaghi J."/>
            <person name="Eynullazada K."/>
            <person name="Bayramov B."/>
            <person name="Abdulazimova A."/>
            <person name="Shahmuradov I."/>
        </authorList>
    </citation>
    <scope>NUCLEOTIDE SEQUENCE [LARGE SCALE GENOMIC DNA]</scope>
    <source>
        <strain evidence="2">cv. AG2017</strain>
        <tissue evidence="1">Leaf</tissue>
    </source>
</reference>
<sequence length="254" mass="28911">MPPRRTANQRCVAEEDELDRRIEQIIDIRLVVALERRLDVVVDRLGEKMGALMETRQEFDPRCGRVPNSTANLEEIEYDSNSEGDATLFSEEDPPDDAFFVAGGDGEVEYDEDGNPFHSDRVSKLSDNSFTRQVKRRNQDLPMRSFSFMPAYHIEDISYDEADSVFDIYPEEVIEFVFDDQGKPTFVANKFVLKDIGEEDGEGAHVRIYANHHQHGGLVVKPQAFHLNITSSNLTEDVELATIWVYYGMAVADP</sequence>
<comment type="caution">
    <text evidence="1">The sequence shown here is derived from an EMBL/GenBank/DDBJ whole genome shotgun (WGS) entry which is preliminary data.</text>
</comment>
<organism evidence="1 2">
    <name type="scientific">Punica granatum</name>
    <name type="common">Pomegranate</name>
    <dbReference type="NCBI Taxonomy" id="22663"/>
    <lineage>
        <taxon>Eukaryota</taxon>
        <taxon>Viridiplantae</taxon>
        <taxon>Streptophyta</taxon>
        <taxon>Embryophyta</taxon>
        <taxon>Tracheophyta</taxon>
        <taxon>Spermatophyta</taxon>
        <taxon>Magnoliopsida</taxon>
        <taxon>eudicotyledons</taxon>
        <taxon>Gunneridae</taxon>
        <taxon>Pentapetalae</taxon>
        <taxon>rosids</taxon>
        <taxon>malvids</taxon>
        <taxon>Myrtales</taxon>
        <taxon>Lythraceae</taxon>
        <taxon>Punica</taxon>
    </lineage>
</organism>
<proteinExistence type="predicted"/>
<dbReference type="AlphaFoldDB" id="A0A2I0JEV6"/>
<evidence type="ECO:0000313" key="2">
    <source>
        <dbReference type="Proteomes" id="UP000233551"/>
    </source>
</evidence>
<evidence type="ECO:0000313" key="1">
    <source>
        <dbReference type="EMBL" id="PKI54782.1"/>
    </source>
</evidence>
<dbReference type="EMBL" id="PGOL01001765">
    <property type="protein sequence ID" value="PKI54782.1"/>
    <property type="molecule type" value="Genomic_DNA"/>
</dbReference>
<accession>A0A2I0JEV6</accession>
<name>A0A2I0JEV6_PUNGR</name>
<protein>
    <submittedName>
        <fullName evidence="1">Uncharacterized protein</fullName>
    </submittedName>
</protein>
<keyword evidence="2" id="KW-1185">Reference proteome</keyword>